<evidence type="ECO:0000313" key="2">
    <source>
        <dbReference type="EMBL" id="KAF2230177.1"/>
    </source>
</evidence>
<dbReference type="SUPFAM" id="SSF103481">
    <property type="entry name" value="Multidrug resistance efflux transporter EmrE"/>
    <property type="match status" value="1"/>
</dbReference>
<dbReference type="EMBL" id="ML991846">
    <property type="protein sequence ID" value="KAF2230177.1"/>
    <property type="molecule type" value="Genomic_DNA"/>
</dbReference>
<evidence type="ECO:0008006" key="4">
    <source>
        <dbReference type="Google" id="ProtNLM"/>
    </source>
</evidence>
<accession>A0A6A6GWT7</accession>
<feature type="transmembrane region" description="Helical" evidence="1">
    <location>
        <begin position="58"/>
        <end position="80"/>
    </location>
</feature>
<name>A0A6A6GWT7_VIRVR</name>
<keyword evidence="3" id="KW-1185">Reference proteome</keyword>
<reference evidence="2" key="1">
    <citation type="journal article" date="2020" name="Stud. Mycol.">
        <title>101 Dothideomycetes genomes: a test case for predicting lifestyles and emergence of pathogens.</title>
        <authorList>
            <person name="Haridas S."/>
            <person name="Albert R."/>
            <person name="Binder M."/>
            <person name="Bloem J."/>
            <person name="Labutti K."/>
            <person name="Salamov A."/>
            <person name="Andreopoulos B."/>
            <person name="Baker S."/>
            <person name="Barry K."/>
            <person name="Bills G."/>
            <person name="Bluhm B."/>
            <person name="Cannon C."/>
            <person name="Castanera R."/>
            <person name="Culley D."/>
            <person name="Daum C."/>
            <person name="Ezra D."/>
            <person name="Gonzalez J."/>
            <person name="Henrissat B."/>
            <person name="Kuo A."/>
            <person name="Liang C."/>
            <person name="Lipzen A."/>
            <person name="Lutzoni F."/>
            <person name="Magnuson J."/>
            <person name="Mondo S."/>
            <person name="Nolan M."/>
            <person name="Ohm R."/>
            <person name="Pangilinan J."/>
            <person name="Park H.-J."/>
            <person name="Ramirez L."/>
            <person name="Alfaro M."/>
            <person name="Sun H."/>
            <person name="Tritt A."/>
            <person name="Yoshinaga Y."/>
            <person name="Zwiers L.-H."/>
            <person name="Turgeon B."/>
            <person name="Goodwin S."/>
            <person name="Spatafora J."/>
            <person name="Crous P."/>
            <person name="Grigoriev I."/>
        </authorList>
    </citation>
    <scope>NUCLEOTIDE SEQUENCE</scope>
    <source>
        <strain evidence="2">Tuck. ex Michener</strain>
    </source>
</reference>
<keyword evidence="1" id="KW-0812">Transmembrane</keyword>
<dbReference type="PANTHER" id="PTHR31965">
    <property type="entry name" value="TRANSMEMBRANE PROTEIN 42"/>
    <property type="match status" value="1"/>
</dbReference>
<dbReference type="AlphaFoldDB" id="A0A6A6GWT7"/>
<feature type="transmembrane region" description="Helical" evidence="1">
    <location>
        <begin position="118"/>
        <end position="136"/>
    </location>
</feature>
<dbReference type="InterPro" id="IPR037185">
    <property type="entry name" value="EmrE-like"/>
</dbReference>
<sequence>MSDQKPRSQWLVFAIASGGCAALNGVFAKLTTTAMTSSWASTIASGFGLSPDNSFIDVLVRASMFGLNLLFNLIMWTLFTRALTLATSTTRVSILNTSANFLLTAVLSLLIFSETLPPLWFVGAALLVGGSVIIGAREEQGKGG</sequence>
<feature type="non-terminal residue" evidence="2">
    <location>
        <position position="144"/>
    </location>
</feature>
<gene>
    <name evidence="2" type="ORF">EV356DRAFT_427037</name>
</gene>
<evidence type="ECO:0000313" key="3">
    <source>
        <dbReference type="Proteomes" id="UP000800092"/>
    </source>
</evidence>
<dbReference type="PANTHER" id="PTHR31965:SF1">
    <property type="entry name" value="TRANSMEMBRANE PROTEIN 42"/>
    <property type="match status" value="1"/>
</dbReference>
<dbReference type="OrthoDB" id="5854584at2759"/>
<keyword evidence="1" id="KW-0472">Membrane</keyword>
<dbReference type="PROSITE" id="PS51257">
    <property type="entry name" value="PROKAR_LIPOPROTEIN"/>
    <property type="match status" value="1"/>
</dbReference>
<dbReference type="InterPro" id="IPR039632">
    <property type="entry name" value="TMEM42"/>
</dbReference>
<proteinExistence type="predicted"/>
<dbReference type="Proteomes" id="UP000800092">
    <property type="component" value="Unassembled WGS sequence"/>
</dbReference>
<keyword evidence="1" id="KW-1133">Transmembrane helix</keyword>
<organism evidence="2 3">
    <name type="scientific">Viridothelium virens</name>
    <name type="common">Speckled blister lichen</name>
    <name type="synonym">Trypethelium virens</name>
    <dbReference type="NCBI Taxonomy" id="1048519"/>
    <lineage>
        <taxon>Eukaryota</taxon>
        <taxon>Fungi</taxon>
        <taxon>Dikarya</taxon>
        <taxon>Ascomycota</taxon>
        <taxon>Pezizomycotina</taxon>
        <taxon>Dothideomycetes</taxon>
        <taxon>Dothideomycetes incertae sedis</taxon>
        <taxon>Trypetheliales</taxon>
        <taxon>Trypetheliaceae</taxon>
        <taxon>Viridothelium</taxon>
    </lineage>
</organism>
<evidence type="ECO:0000256" key="1">
    <source>
        <dbReference type="SAM" id="Phobius"/>
    </source>
</evidence>
<protein>
    <recommendedName>
        <fullName evidence="4">EamA domain-containing protein</fullName>
    </recommendedName>
</protein>
<feature type="transmembrane region" description="Helical" evidence="1">
    <location>
        <begin position="92"/>
        <end position="112"/>
    </location>
</feature>